<protein>
    <recommendedName>
        <fullName evidence="15">RING-type domain-containing protein</fullName>
    </recommendedName>
</protein>
<keyword evidence="4" id="KW-0808">Transferase</keyword>
<evidence type="ECO:0000256" key="1">
    <source>
        <dbReference type="ARBA" id="ARBA00004141"/>
    </source>
</evidence>
<feature type="compositionally biased region" description="Low complexity" evidence="13">
    <location>
        <begin position="7"/>
        <end position="28"/>
    </location>
</feature>
<dbReference type="FunFam" id="3.30.40.10:FF:000658">
    <property type="entry name" value="E3 ubiquitin-protein ligase APD2"/>
    <property type="match status" value="1"/>
</dbReference>
<keyword evidence="10 14" id="KW-1133">Transmembrane helix</keyword>
<dbReference type="PROSITE" id="PS50089">
    <property type="entry name" value="ZF_RING_2"/>
    <property type="match status" value="1"/>
</dbReference>
<gene>
    <name evidence="16" type="ORF">SAY86_024641</name>
</gene>
<dbReference type="Proteomes" id="UP001346149">
    <property type="component" value="Unassembled WGS sequence"/>
</dbReference>
<evidence type="ECO:0000256" key="10">
    <source>
        <dbReference type="ARBA" id="ARBA00022989"/>
    </source>
</evidence>
<organism evidence="16 17">
    <name type="scientific">Trapa natans</name>
    <name type="common">Water chestnut</name>
    <dbReference type="NCBI Taxonomy" id="22666"/>
    <lineage>
        <taxon>Eukaryota</taxon>
        <taxon>Viridiplantae</taxon>
        <taxon>Streptophyta</taxon>
        <taxon>Embryophyta</taxon>
        <taxon>Tracheophyta</taxon>
        <taxon>Spermatophyta</taxon>
        <taxon>Magnoliopsida</taxon>
        <taxon>eudicotyledons</taxon>
        <taxon>Gunneridae</taxon>
        <taxon>Pentapetalae</taxon>
        <taxon>rosids</taxon>
        <taxon>malvids</taxon>
        <taxon>Myrtales</taxon>
        <taxon>Lythraceae</taxon>
        <taxon>Trapa</taxon>
    </lineage>
</organism>
<dbReference type="GO" id="GO:0016567">
    <property type="term" value="P:protein ubiquitination"/>
    <property type="evidence" value="ECO:0007669"/>
    <property type="project" value="TreeGrafter"/>
</dbReference>
<name>A0AAN7RI80_TRANT</name>
<dbReference type="PANTHER" id="PTHR46858:SF5">
    <property type="entry name" value="E3 UBIQUITIN-PROTEIN LIGASE APD1-RELATED"/>
    <property type="match status" value="1"/>
</dbReference>
<keyword evidence="6" id="KW-0479">Metal-binding</keyword>
<dbReference type="SUPFAM" id="SSF57850">
    <property type="entry name" value="RING/U-box"/>
    <property type="match status" value="1"/>
</dbReference>
<comment type="subcellular location">
    <subcellularLocation>
        <location evidence="2">Endomembrane system</location>
    </subcellularLocation>
    <subcellularLocation>
        <location evidence="1">Membrane</location>
        <topology evidence="1">Multi-pass membrane protein</topology>
    </subcellularLocation>
</comment>
<evidence type="ECO:0000256" key="7">
    <source>
        <dbReference type="ARBA" id="ARBA00022771"/>
    </source>
</evidence>
<dbReference type="AlphaFoldDB" id="A0AAN7RI80"/>
<reference evidence="16 17" key="1">
    <citation type="journal article" date="2023" name="Hortic Res">
        <title>Pangenome of water caltrop reveals structural variations and asymmetric subgenome divergence after allopolyploidization.</title>
        <authorList>
            <person name="Zhang X."/>
            <person name="Chen Y."/>
            <person name="Wang L."/>
            <person name="Yuan Y."/>
            <person name="Fang M."/>
            <person name="Shi L."/>
            <person name="Lu R."/>
            <person name="Comes H.P."/>
            <person name="Ma Y."/>
            <person name="Chen Y."/>
            <person name="Huang G."/>
            <person name="Zhou Y."/>
            <person name="Zheng Z."/>
            <person name="Qiu Y."/>
        </authorList>
    </citation>
    <scope>NUCLEOTIDE SEQUENCE [LARGE SCALE GENOMIC DNA]</scope>
    <source>
        <strain evidence="16">F231</strain>
    </source>
</reference>
<feature type="domain" description="RING-type" evidence="15">
    <location>
        <begin position="420"/>
        <end position="459"/>
    </location>
</feature>
<feature type="transmembrane region" description="Helical" evidence="14">
    <location>
        <begin position="85"/>
        <end position="108"/>
    </location>
</feature>
<evidence type="ECO:0000256" key="14">
    <source>
        <dbReference type="SAM" id="Phobius"/>
    </source>
</evidence>
<dbReference type="InterPro" id="IPR013083">
    <property type="entry name" value="Znf_RING/FYVE/PHD"/>
</dbReference>
<evidence type="ECO:0000259" key="15">
    <source>
        <dbReference type="PROSITE" id="PS50089"/>
    </source>
</evidence>
<keyword evidence="7 12" id="KW-0863">Zinc-finger</keyword>
<comment type="pathway">
    <text evidence="3">Protein modification; protein ubiquitination.</text>
</comment>
<dbReference type="PANTHER" id="PTHR46858">
    <property type="entry name" value="OS05G0521000 PROTEIN"/>
    <property type="match status" value="1"/>
</dbReference>
<evidence type="ECO:0000256" key="8">
    <source>
        <dbReference type="ARBA" id="ARBA00022786"/>
    </source>
</evidence>
<keyword evidence="9" id="KW-0862">Zinc</keyword>
<dbReference type="SMART" id="SM00184">
    <property type="entry name" value="RING"/>
    <property type="match status" value="1"/>
</dbReference>
<dbReference type="EMBL" id="JAXQNO010000004">
    <property type="protein sequence ID" value="KAK4799276.1"/>
    <property type="molecule type" value="Genomic_DNA"/>
</dbReference>
<dbReference type="Pfam" id="PF16041">
    <property type="entry name" value="APD1-4_M"/>
    <property type="match status" value="1"/>
</dbReference>
<feature type="compositionally biased region" description="Basic and acidic residues" evidence="13">
    <location>
        <begin position="47"/>
        <end position="56"/>
    </location>
</feature>
<feature type="transmembrane region" description="Helical" evidence="14">
    <location>
        <begin position="323"/>
        <end position="344"/>
    </location>
</feature>
<evidence type="ECO:0000313" key="17">
    <source>
        <dbReference type="Proteomes" id="UP001346149"/>
    </source>
</evidence>
<evidence type="ECO:0000313" key="16">
    <source>
        <dbReference type="EMBL" id="KAK4799276.1"/>
    </source>
</evidence>
<dbReference type="InterPro" id="IPR032008">
    <property type="entry name" value="APD1-4_N"/>
</dbReference>
<dbReference type="GO" id="GO:0061630">
    <property type="term" value="F:ubiquitin protein ligase activity"/>
    <property type="evidence" value="ECO:0007669"/>
    <property type="project" value="TreeGrafter"/>
</dbReference>
<dbReference type="InterPro" id="IPR032010">
    <property type="entry name" value="APD1-4_M"/>
</dbReference>
<proteinExistence type="predicted"/>
<evidence type="ECO:0000256" key="12">
    <source>
        <dbReference type="PROSITE-ProRule" id="PRU00175"/>
    </source>
</evidence>
<dbReference type="Pfam" id="PF13920">
    <property type="entry name" value="zf-C3HC4_3"/>
    <property type="match status" value="1"/>
</dbReference>
<evidence type="ECO:0000256" key="11">
    <source>
        <dbReference type="ARBA" id="ARBA00023136"/>
    </source>
</evidence>
<dbReference type="GO" id="GO:0000278">
    <property type="term" value="P:mitotic cell cycle"/>
    <property type="evidence" value="ECO:0007669"/>
    <property type="project" value="UniProtKB-ARBA"/>
</dbReference>
<evidence type="ECO:0000256" key="5">
    <source>
        <dbReference type="ARBA" id="ARBA00022692"/>
    </source>
</evidence>
<dbReference type="GO" id="GO:0009555">
    <property type="term" value="P:pollen development"/>
    <property type="evidence" value="ECO:0007669"/>
    <property type="project" value="UniProtKB-ARBA"/>
</dbReference>
<keyword evidence="17" id="KW-1185">Reference proteome</keyword>
<keyword evidence="5 14" id="KW-0812">Transmembrane</keyword>
<dbReference type="Pfam" id="PF16040">
    <property type="entry name" value="APD1-4_N"/>
    <property type="match status" value="1"/>
</dbReference>
<evidence type="ECO:0000256" key="13">
    <source>
        <dbReference type="SAM" id="MobiDB-lite"/>
    </source>
</evidence>
<accession>A0AAN7RI80</accession>
<evidence type="ECO:0000256" key="2">
    <source>
        <dbReference type="ARBA" id="ARBA00004308"/>
    </source>
</evidence>
<dbReference type="GO" id="GO:0008270">
    <property type="term" value="F:zinc ion binding"/>
    <property type="evidence" value="ECO:0007669"/>
    <property type="project" value="UniProtKB-KW"/>
</dbReference>
<feature type="region of interest" description="Disordered" evidence="13">
    <location>
        <begin position="1"/>
        <end position="58"/>
    </location>
</feature>
<evidence type="ECO:0000256" key="6">
    <source>
        <dbReference type="ARBA" id="ARBA00022723"/>
    </source>
</evidence>
<evidence type="ECO:0000256" key="4">
    <source>
        <dbReference type="ARBA" id="ARBA00022679"/>
    </source>
</evidence>
<comment type="caution">
    <text evidence="16">The sequence shown here is derived from an EMBL/GenBank/DDBJ whole genome shotgun (WGS) entry which is preliminary data.</text>
</comment>
<dbReference type="GO" id="GO:0005768">
    <property type="term" value="C:endosome"/>
    <property type="evidence" value="ECO:0007669"/>
    <property type="project" value="TreeGrafter"/>
</dbReference>
<dbReference type="GO" id="GO:0009705">
    <property type="term" value="C:plant-type vacuole membrane"/>
    <property type="evidence" value="ECO:0007669"/>
    <property type="project" value="TreeGrafter"/>
</dbReference>
<evidence type="ECO:0000256" key="9">
    <source>
        <dbReference type="ARBA" id="ARBA00022833"/>
    </source>
</evidence>
<sequence length="471" mass="51473">MAERGESSASSSREVASRIATSSSPSSSLQVHEEGDDDGAPIQPRGGDNRQAELEQQRIGVNVPGNFTAVDDYASASMREDTWSCVVVVLTFWIFVSMTLILGVYGSVSLRLGPSSSMLIRPNPIFVQSLKVEELDGTNPGPLLYGFYKSPALDVLSNWSESYNASVPADSDKEWVYYLNEGSQINITYSVANPRTSLLLVIAQGSDGLTQWLEDPTNPSTTLSWNIIHGSGAIHQEIYSSANYYVAIGNLNTGDIEVELNIQVKAYLYNTSQAYYKCTFSRGQCSLDVLFPTGNVALITTPSPGEGTPSDEWYVKLSYGPRWVTYILGIGALTVLMLAAFNFLNKYGAARNDRGAAQHGQMDSARAPLLSYKDDDLSSWGSSYDSCSQDEADLEELLAAGCQEGKLKDTENGNNTRRLCAICFDAPRNCFFLPCGHCVACFECGTRIVEAAGTCPICRRRMKKVRMIYTV</sequence>
<keyword evidence="11 14" id="KW-0472">Membrane</keyword>
<keyword evidence="8" id="KW-0833">Ubl conjugation pathway</keyword>
<dbReference type="Gene3D" id="3.30.40.10">
    <property type="entry name" value="Zinc/RING finger domain, C3HC4 (zinc finger)"/>
    <property type="match status" value="1"/>
</dbReference>
<evidence type="ECO:0000256" key="3">
    <source>
        <dbReference type="ARBA" id="ARBA00004906"/>
    </source>
</evidence>
<dbReference type="InterPro" id="IPR001841">
    <property type="entry name" value="Znf_RING"/>
</dbReference>